<evidence type="ECO:0000313" key="12">
    <source>
        <dbReference type="Proteomes" id="UP000517765"/>
    </source>
</evidence>
<keyword evidence="6" id="KW-1133">Transmembrane helix</keyword>
<keyword evidence="3 7" id="KW-0732">Signal</keyword>
<dbReference type="Proteomes" id="UP000517765">
    <property type="component" value="Unassembled WGS sequence"/>
</dbReference>
<evidence type="ECO:0000256" key="3">
    <source>
        <dbReference type="ARBA" id="ARBA00022729"/>
    </source>
</evidence>
<feature type="signal peptide" evidence="7">
    <location>
        <begin position="1"/>
        <end position="29"/>
    </location>
</feature>
<feature type="compositionally biased region" description="Polar residues" evidence="5">
    <location>
        <begin position="32"/>
        <end position="41"/>
    </location>
</feature>
<evidence type="ECO:0000256" key="2">
    <source>
        <dbReference type="ARBA" id="ARBA00022525"/>
    </source>
</evidence>
<keyword evidence="6" id="KW-0472">Membrane</keyword>
<feature type="chain" id="PRO_5033496623" evidence="7">
    <location>
        <begin position="30"/>
        <end position="349"/>
    </location>
</feature>
<feature type="transmembrane region" description="Helical" evidence="6">
    <location>
        <begin position="314"/>
        <end position="335"/>
    </location>
</feature>
<dbReference type="Proteomes" id="UP000320857">
    <property type="component" value="Unassembled WGS sequence"/>
</dbReference>
<dbReference type="EMBL" id="VJYK02000206">
    <property type="protein sequence ID" value="MQS03815.1"/>
    <property type="molecule type" value="Genomic_DNA"/>
</dbReference>
<dbReference type="AlphaFoldDB" id="A0A5P0YU34"/>
<protein>
    <submittedName>
        <fullName evidence="10">LPXTG cell wall anchor domain-containing protein</fullName>
    </submittedName>
</protein>
<evidence type="ECO:0000256" key="1">
    <source>
        <dbReference type="ARBA" id="ARBA00022512"/>
    </source>
</evidence>
<dbReference type="OrthoDB" id="4333582at2"/>
<feature type="compositionally biased region" description="Basic and acidic residues" evidence="5">
    <location>
        <begin position="276"/>
        <end position="285"/>
    </location>
</feature>
<dbReference type="InterPro" id="IPR019931">
    <property type="entry name" value="LPXTG_anchor"/>
</dbReference>
<feature type="compositionally biased region" description="Acidic residues" evidence="5">
    <location>
        <begin position="76"/>
        <end position="95"/>
    </location>
</feature>
<evidence type="ECO:0000313" key="11">
    <source>
        <dbReference type="Proteomes" id="UP000320857"/>
    </source>
</evidence>
<reference evidence="9" key="3">
    <citation type="journal article" name="Syst. Appl. Microbiol.">
        <title>Streptomyces alkaliterrae sp. nov., isolated from an alkaline soil, and emended descriptions of Streptomyces alkaliphilus, Streptomyces calidiresistens and Streptomyces durbertensis.</title>
        <authorList>
            <person name="Swiecimska M."/>
            <person name="Golinska P."/>
            <person name="Nouioui I."/>
            <person name="Wypij M."/>
            <person name="Rai M."/>
            <person name="Sangal V."/>
            <person name="Goodfellow M."/>
        </authorList>
    </citation>
    <scope>NUCLEOTIDE SEQUENCE</scope>
    <source>
        <strain evidence="9">OF8</strain>
    </source>
</reference>
<proteinExistence type="predicted"/>
<dbReference type="RefSeq" id="WP_143649379.1">
    <property type="nucleotide sequence ID" value="NZ_JABJXA010000034.1"/>
</dbReference>
<evidence type="ECO:0000259" key="8">
    <source>
        <dbReference type="PROSITE" id="PS50847"/>
    </source>
</evidence>
<organism evidence="10 11">
    <name type="scientific">Streptomyces alkaliterrae</name>
    <dbReference type="NCBI Taxonomy" id="2213162"/>
    <lineage>
        <taxon>Bacteria</taxon>
        <taxon>Bacillati</taxon>
        <taxon>Actinomycetota</taxon>
        <taxon>Actinomycetes</taxon>
        <taxon>Kitasatosporales</taxon>
        <taxon>Streptomycetaceae</taxon>
        <taxon>Streptomyces</taxon>
    </lineage>
</organism>
<feature type="region of interest" description="Disordered" evidence="5">
    <location>
        <begin position="276"/>
        <end position="304"/>
    </location>
</feature>
<evidence type="ECO:0000256" key="6">
    <source>
        <dbReference type="SAM" id="Phobius"/>
    </source>
</evidence>
<keyword evidence="1" id="KW-0134">Cell wall</keyword>
<keyword evidence="4" id="KW-0572">Peptidoglycan-anchor</keyword>
<evidence type="ECO:0000256" key="7">
    <source>
        <dbReference type="SAM" id="SignalP"/>
    </source>
</evidence>
<evidence type="ECO:0000256" key="5">
    <source>
        <dbReference type="SAM" id="MobiDB-lite"/>
    </source>
</evidence>
<dbReference type="EMBL" id="JABJXA010000034">
    <property type="protein sequence ID" value="MBB1258801.1"/>
    <property type="molecule type" value="Genomic_DNA"/>
</dbReference>
<comment type="caution">
    <text evidence="10">The sequence shown here is derived from an EMBL/GenBank/DDBJ whole genome shotgun (WGS) entry which is preliminary data.</text>
</comment>
<dbReference type="NCBIfam" id="TIGR01167">
    <property type="entry name" value="LPXTG_anchor"/>
    <property type="match status" value="1"/>
</dbReference>
<feature type="compositionally biased region" description="Acidic residues" evidence="5">
    <location>
        <begin position="103"/>
        <end position="123"/>
    </location>
</feature>
<keyword evidence="2" id="KW-0964">Secreted</keyword>
<dbReference type="NCBIfam" id="NF041528">
    <property type="entry name" value="strep_LAETG"/>
    <property type="match status" value="1"/>
</dbReference>
<name>A0A5P0YU34_9ACTN</name>
<keyword evidence="6" id="KW-0812">Transmembrane</keyword>
<reference evidence="10 11" key="1">
    <citation type="submission" date="2019-10" db="EMBL/GenBank/DDBJ databases">
        <title>Streptomyces sp. nov., a novel actinobacterium isolated from alkaline environment.</title>
        <authorList>
            <person name="Golinska P."/>
        </authorList>
    </citation>
    <scope>NUCLEOTIDE SEQUENCE [LARGE SCALE GENOMIC DNA]</scope>
    <source>
        <strain evidence="10 11">OF1</strain>
    </source>
</reference>
<dbReference type="PROSITE" id="PS50847">
    <property type="entry name" value="GRAM_POS_ANCHORING"/>
    <property type="match status" value="1"/>
</dbReference>
<feature type="region of interest" description="Disordered" evidence="5">
    <location>
        <begin position="29"/>
        <end position="123"/>
    </location>
</feature>
<evidence type="ECO:0000313" key="10">
    <source>
        <dbReference type="EMBL" id="MQS03815.1"/>
    </source>
</evidence>
<accession>A0A5P0YU34</accession>
<sequence length="349" mass="37023">MRIRRAVAAAAATAVIAPAALLAAPAAYADEQPTTAPTAESTDAPGEDDEAGDPDPVPAPTESAPEGEEPKPTPTESEDEDEEPKPTPTEDEDEDEKPKPTPTEDEDEDEDEEEGPDDGLADCEDIDEDEALIDTDVRGLPNKIVAGSGWKNFTYRVTNNSKQSMKNVAAFADAFAVDKKEYEEIDPVLTHQWFDPNKNAWSTINDELGYFGTTTELKPGEYAEAQMRVKVDAKAPASLGVVMTFGIHVVGDGNCQMSDFNYYEFDILAAGAKPGKIDDAKGEKKPGKKPAPQGGLEKLPVTGKLADTGSDSKLPMFALAGATAVALGAGAMFVVRRRKGSDDSTTAAA</sequence>
<feature type="domain" description="Gram-positive cocci surface proteins LPxTG" evidence="8">
    <location>
        <begin position="305"/>
        <end position="345"/>
    </location>
</feature>
<evidence type="ECO:0000313" key="9">
    <source>
        <dbReference type="EMBL" id="MBB1258801.1"/>
    </source>
</evidence>
<keyword evidence="11" id="KW-1185">Reference proteome</keyword>
<reference evidence="12" key="2">
    <citation type="submission" date="2020-05" db="EMBL/GenBank/DDBJ databases">
        <title>Classification of alakaliphilic streptomycetes isolated from an alkaline soil next to Lonar Crater, India and a proposal for the recognition of Streptomyces alkaliterrae sp. nov.</title>
        <authorList>
            <person name="Golinska P."/>
        </authorList>
    </citation>
    <scope>NUCLEOTIDE SEQUENCE [LARGE SCALE GENOMIC DNA]</scope>
    <source>
        <strain evidence="12">OF8</strain>
    </source>
</reference>
<gene>
    <name evidence="10" type="ORF">FNX44_018440</name>
    <name evidence="9" type="ORF">H3147_08145</name>
</gene>
<evidence type="ECO:0000256" key="4">
    <source>
        <dbReference type="ARBA" id="ARBA00023088"/>
    </source>
</evidence>